<dbReference type="RefSeq" id="WP_074887904.1">
    <property type="nucleotide sequence ID" value="NZ_FOHW01000009.1"/>
</dbReference>
<name>A0A1I0D721_9PSED</name>
<dbReference type="InterPro" id="IPR018958">
    <property type="entry name" value="Knr4/Smi1-like_dom"/>
</dbReference>
<accession>A0A1I0D721</accession>
<dbReference type="Proteomes" id="UP000182332">
    <property type="component" value="Unassembled WGS sequence"/>
</dbReference>
<dbReference type="Gene3D" id="3.40.1580.10">
    <property type="entry name" value="SMI1/KNR4-like"/>
    <property type="match status" value="1"/>
</dbReference>
<evidence type="ECO:0000313" key="2">
    <source>
        <dbReference type="EMBL" id="SET27424.1"/>
    </source>
</evidence>
<dbReference type="OrthoDB" id="1074170at2"/>
<evidence type="ECO:0000313" key="3">
    <source>
        <dbReference type="Proteomes" id="UP000182332"/>
    </source>
</evidence>
<proteinExistence type="predicted"/>
<evidence type="ECO:0000259" key="1">
    <source>
        <dbReference type="Pfam" id="PF09346"/>
    </source>
</evidence>
<gene>
    <name evidence="2" type="ORF">SAMN05216197_109140</name>
</gene>
<reference evidence="2 3" key="1">
    <citation type="submission" date="2016-10" db="EMBL/GenBank/DDBJ databases">
        <authorList>
            <person name="de Groot N.N."/>
        </authorList>
    </citation>
    <scope>NUCLEOTIDE SEQUENCE [LARGE SCALE GENOMIC DNA]</scope>
    <source>
        <strain evidence="2 3">DSM 11363</strain>
    </source>
</reference>
<dbReference type="EMBL" id="FOHW01000009">
    <property type="protein sequence ID" value="SET27424.1"/>
    <property type="molecule type" value="Genomic_DNA"/>
</dbReference>
<sequence>MKEISKAIIEKLGAQPTPSTPRTIQKSLPAGCTLNKTLIDLESDFTQGIIFTRGAKIRTGVNTYHLDIIYGEAPDENNIYYRNEMYADRIPKNTYTFGESPTGDQFCLNCLTGEIYYWVHDAADGEVDTFVLASSIDVFFKELNADESTDMEALAKSKKITKIQLDF</sequence>
<dbReference type="AlphaFoldDB" id="A0A1I0D721"/>
<dbReference type="Pfam" id="PF09346">
    <property type="entry name" value="SMI1_KNR4"/>
    <property type="match status" value="1"/>
</dbReference>
<organism evidence="2 3">
    <name type="scientific">Pseudomonas graminis</name>
    <dbReference type="NCBI Taxonomy" id="158627"/>
    <lineage>
        <taxon>Bacteria</taxon>
        <taxon>Pseudomonadati</taxon>
        <taxon>Pseudomonadota</taxon>
        <taxon>Gammaproteobacteria</taxon>
        <taxon>Pseudomonadales</taxon>
        <taxon>Pseudomonadaceae</taxon>
        <taxon>Pseudomonas</taxon>
    </lineage>
</organism>
<feature type="domain" description="Knr4/Smi1-like" evidence="1">
    <location>
        <begin position="25"/>
        <end position="141"/>
    </location>
</feature>
<dbReference type="InterPro" id="IPR037883">
    <property type="entry name" value="Knr4/Smi1-like_sf"/>
</dbReference>
<dbReference type="SUPFAM" id="SSF160631">
    <property type="entry name" value="SMI1/KNR4-like"/>
    <property type="match status" value="1"/>
</dbReference>
<protein>
    <recommendedName>
        <fullName evidence="1">Knr4/Smi1-like domain-containing protein</fullName>
    </recommendedName>
</protein>